<dbReference type="SUPFAM" id="SSF46955">
    <property type="entry name" value="Putative DNA-binding domain"/>
    <property type="match status" value="1"/>
</dbReference>
<dbReference type="InterPro" id="IPR009061">
    <property type="entry name" value="DNA-bd_dom_put_sf"/>
</dbReference>
<keyword evidence="3" id="KW-1185">Reference proteome</keyword>
<sequence>MRPLWTNEQTCTYLQIHPRTLARSRAAGTGPRYVKIGSKFMYRQEDVEEWLASRTFRHTAAEATGRHATP</sequence>
<evidence type="ECO:0000259" key="1">
    <source>
        <dbReference type="Pfam" id="PF12728"/>
    </source>
</evidence>
<accession>A0A7W4P4K9</accession>
<gene>
    <name evidence="2" type="ORF">HLH21_13975</name>
</gene>
<dbReference type="InterPro" id="IPR041657">
    <property type="entry name" value="HTH_17"/>
</dbReference>
<dbReference type="Proteomes" id="UP000561066">
    <property type="component" value="Unassembled WGS sequence"/>
</dbReference>
<name>A0A7W4P4K9_9PROT</name>
<evidence type="ECO:0000313" key="2">
    <source>
        <dbReference type="EMBL" id="MBB2177014.1"/>
    </source>
</evidence>
<dbReference type="EMBL" id="JABEQH010000020">
    <property type="protein sequence ID" value="MBB2177014.1"/>
    <property type="molecule type" value="Genomic_DNA"/>
</dbReference>
<comment type="caution">
    <text evidence="2">The sequence shown here is derived from an EMBL/GenBank/DDBJ whole genome shotgun (WGS) entry which is preliminary data.</text>
</comment>
<dbReference type="Pfam" id="PF12728">
    <property type="entry name" value="HTH_17"/>
    <property type="match status" value="1"/>
</dbReference>
<proteinExistence type="predicted"/>
<organism evidence="2 3">
    <name type="scientific">Gluconacetobacter johannae</name>
    <dbReference type="NCBI Taxonomy" id="112140"/>
    <lineage>
        <taxon>Bacteria</taxon>
        <taxon>Pseudomonadati</taxon>
        <taxon>Pseudomonadota</taxon>
        <taxon>Alphaproteobacteria</taxon>
        <taxon>Acetobacterales</taxon>
        <taxon>Acetobacteraceae</taxon>
        <taxon>Gluconacetobacter</taxon>
    </lineage>
</organism>
<dbReference type="AlphaFoldDB" id="A0A7W4P4K9"/>
<dbReference type="RefSeq" id="WP_182944358.1">
    <property type="nucleotide sequence ID" value="NZ_JABEQH010000020.1"/>
</dbReference>
<feature type="domain" description="Helix-turn-helix" evidence="1">
    <location>
        <begin position="6"/>
        <end position="54"/>
    </location>
</feature>
<protein>
    <submittedName>
        <fullName evidence="2">Helix-turn-helix domain-containing protein</fullName>
    </submittedName>
</protein>
<evidence type="ECO:0000313" key="3">
    <source>
        <dbReference type="Proteomes" id="UP000561066"/>
    </source>
</evidence>
<reference evidence="2 3" key="1">
    <citation type="submission" date="2020-04" db="EMBL/GenBank/DDBJ databases">
        <title>Description of novel Gluconacetobacter.</title>
        <authorList>
            <person name="Sombolestani A."/>
        </authorList>
    </citation>
    <scope>NUCLEOTIDE SEQUENCE [LARGE SCALE GENOMIC DNA]</scope>
    <source>
        <strain evidence="2 3">LMG 21312</strain>
    </source>
</reference>